<dbReference type="PANTHER" id="PTHR43428:SF1">
    <property type="entry name" value="ARSENATE REDUCTASE"/>
    <property type="match status" value="1"/>
</dbReference>
<dbReference type="Gene3D" id="3.40.50.2300">
    <property type="match status" value="1"/>
</dbReference>
<name>A0AAE0GQ35_9CHLO</name>
<dbReference type="AlphaFoldDB" id="A0AAE0GQ35"/>
<dbReference type="EMBL" id="LGRX02003549">
    <property type="protein sequence ID" value="KAK3282087.1"/>
    <property type="molecule type" value="Genomic_DNA"/>
</dbReference>
<organism evidence="1 2">
    <name type="scientific">Cymbomonas tetramitiformis</name>
    <dbReference type="NCBI Taxonomy" id="36881"/>
    <lineage>
        <taxon>Eukaryota</taxon>
        <taxon>Viridiplantae</taxon>
        <taxon>Chlorophyta</taxon>
        <taxon>Pyramimonadophyceae</taxon>
        <taxon>Pyramimonadales</taxon>
        <taxon>Pyramimonadaceae</taxon>
        <taxon>Cymbomonas</taxon>
    </lineage>
</organism>
<proteinExistence type="predicted"/>
<accession>A0AAE0GQ35</accession>
<dbReference type="Proteomes" id="UP001190700">
    <property type="component" value="Unassembled WGS sequence"/>
</dbReference>
<evidence type="ECO:0000313" key="2">
    <source>
        <dbReference type="Proteomes" id="UP001190700"/>
    </source>
</evidence>
<evidence type="ECO:0008006" key="3">
    <source>
        <dbReference type="Google" id="ProtNLM"/>
    </source>
</evidence>
<protein>
    <recommendedName>
        <fullName evidence="3">Protein-tyrosine-phosphatase</fullName>
    </recommendedName>
</protein>
<evidence type="ECO:0000313" key="1">
    <source>
        <dbReference type="EMBL" id="KAK3282087.1"/>
    </source>
</evidence>
<dbReference type="SUPFAM" id="SSF52788">
    <property type="entry name" value="Phosphotyrosine protein phosphatases I"/>
    <property type="match status" value="1"/>
</dbReference>
<dbReference type="PANTHER" id="PTHR43428">
    <property type="entry name" value="ARSENATE REDUCTASE"/>
    <property type="match status" value="1"/>
</dbReference>
<sequence>METLNPTLGAFLVASKGAVGDVSEDRAAALSGIAADLAKLVSGAAEGTKINLNFVCTHNSRRSHMGACAAAAVASFHGLGDRVATFSSGTEGTAFYPSAVAALRSAGFHVSTEEGTSETNPVYLICVAADGSNPMRCWSKAYTDDSICHPFTAIMVCDSADKGCPLIKGAQSRHSLTYQDPKAGDKTPEELEGYQTRLKQIAGEMMLVFEEAKAILSS</sequence>
<reference evidence="1 2" key="1">
    <citation type="journal article" date="2015" name="Genome Biol. Evol.">
        <title>Comparative Genomics of a Bacterivorous Green Alga Reveals Evolutionary Causalities and Consequences of Phago-Mixotrophic Mode of Nutrition.</title>
        <authorList>
            <person name="Burns J.A."/>
            <person name="Paasch A."/>
            <person name="Narechania A."/>
            <person name="Kim E."/>
        </authorList>
    </citation>
    <scope>NUCLEOTIDE SEQUENCE [LARGE SCALE GENOMIC DNA]</scope>
    <source>
        <strain evidence="1 2">PLY_AMNH</strain>
    </source>
</reference>
<keyword evidence="2" id="KW-1185">Reference proteome</keyword>
<dbReference type="InterPro" id="IPR036196">
    <property type="entry name" value="Ptyr_pPase_sf"/>
</dbReference>
<comment type="caution">
    <text evidence="1">The sequence shown here is derived from an EMBL/GenBank/DDBJ whole genome shotgun (WGS) entry which is preliminary data.</text>
</comment>
<gene>
    <name evidence="1" type="ORF">CYMTET_10159</name>
</gene>